<comment type="caution">
    <text evidence="1">The sequence shown here is derived from an EMBL/GenBank/DDBJ whole genome shotgun (WGS) entry which is preliminary data.</text>
</comment>
<organism evidence="1">
    <name type="scientific">marine sediment metagenome</name>
    <dbReference type="NCBI Taxonomy" id="412755"/>
    <lineage>
        <taxon>unclassified sequences</taxon>
        <taxon>metagenomes</taxon>
        <taxon>ecological metagenomes</taxon>
    </lineage>
</organism>
<feature type="non-terminal residue" evidence="1">
    <location>
        <position position="279"/>
    </location>
</feature>
<dbReference type="EMBL" id="BARS01016946">
    <property type="protein sequence ID" value="GAF92501.1"/>
    <property type="molecule type" value="Genomic_DNA"/>
</dbReference>
<dbReference type="AlphaFoldDB" id="X0TZF6"/>
<dbReference type="PANTHER" id="PTHR21075:SF0">
    <property type="entry name" value="ANAEROBIC RIBONUCLEOSIDE-TRIPHOSPHATE REDUCTASE"/>
    <property type="match status" value="1"/>
</dbReference>
<feature type="non-terminal residue" evidence="1">
    <location>
        <position position="1"/>
    </location>
</feature>
<sequence>DTYLAPFVREDNLSFDEVKQEMQRLVFSLNIPSKWGFEMPFTNFTFDIKPPKDLAEKRVIIGGKEQKQKYGGYQKEMDTINRAFLEVMLDGDGVGRIFTFPIPTYNLTKDFAWDSEIAKLIFKVTARFGIPYFQNYIGSDLDPNSIRAMCCRLNLNMNQLMNQPGSLWGKGDSTGSIGVVTINLNRLSYLSKNKREFFKLLDEYMELAKEVLEIKRKQVSKNLKEGLMPYVRVYLGSFRNYFSTIGLCGANEACLNLLNVPIADPAGKLFSMEILQFMR</sequence>
<name>X0TZF6_9ZZZZ</name>
<dbReference type="SUPFAM" id="SSF51998">
    <property type="entry name" value="PFL-like glycyl radical enzymes"/>
    <property type="match status" value="1"/>
</dbReference>
<dbReference type="GO" id="GO:0006260">
    <property type="term" value="P:DNA replication"/>
    <property type="evidence" value="ECO:0007669"/>
    <property type="project" value="InterPro"/>
</dbReference>
<dbReference type="GO" id="GO:0009265">
    <property type="term" value="P:2'-deoxyribonucleotide biosynthetic process"/>
    <property type="evidence" value="ECO:0007669"/>
    <property type="project" value="TreeGrafter"/>
</dbReference>
<protein>
    <submittedName>
        <fullName evidence="1">Uncharacterized protein</fullName>
    </submittedName>
</protein>
<dbReference type="InterPro" id="IPR012833">
    <property type="entry name" value="NrdD"/>
</dbReference>
<dbReference type="Pfam" id="PF13597">
    <property type="entry name" value="NRDD"/>
    <property type="match status" value="1"/>
</dbReference>
<gene>
    <name evidence="1" type="ORF">S01H1_27785</name>
</gene>
<accession>X0TZF6</accession>
<dbReference type="GO" id="GO:0031250">
    <property type="term" value="C:anaerobic ribonucleoside-triphosphate reductase complex"/>
    <property type="evidence" value="ECO:0007669"/>
    <property type="project" value="TreeGrafter"/>
</dbReference>
<proteinExistence type="predicted"/>
<dbReference type="PANTHER" id="PTHR21075">
    <property type="entry name" value="ANAEROBIC RIBONUCLEOSIDE-TRIPHOSPHATE REDUCTASE"/>
    <property type="match status" value="1"/>
</dbReference>
<dbReference type="GO" id="GO:0008998">
    <property type="term" value="F:ribonucleoside-triphosphate reductase (thioredoxin) activity"/>
    <property type="evidence" value="ECO:0007669"/>
    <property type="project" value="InterPro"/>
</dbReference>
<dbReference type="Gene3D" id="3.20.70.20">
    <property type="match status" value="1"/>
</dbReference>
<evidence type="ECO:0000313" key="1">
    <source>
        <dbReference type="EMBL" id="GAF92501.1"/>
    </source>
</evidence>
<reference evidence="1" key="1">
    <citation type="journal article" date="2014" name="Front. Microbiol.">
        <title>High frequency of phylogenetically diverse reductive dehalogenase-homologous genes in deep subseafloor sedimentary metagenomes.</title>
        <authorList>
            <person name="Kawai M."/>
            <person name="Futagami T."/>
            <person name="Toyoda A."/>
            <person name="Takaki Y."/>
            <person name="Nishi S."/>
            <person name="Hori S."/>
            <person name="Arai W."/>
            <person name="Tsubouchi T."/>
            <person name="Morono Y."/>
            <person name="Uchiyama I."/>
            <person name="Ito T."/>
            <person name="Fujiyama A."/>
            <person name="Inagaki F."/>
            <person name="Takami H."/>
        </authorList>
    </citation>
    <scope>NUCLEOTIDE SEQUENCE</scope>
    <source>
        <strain evidence="1">Expedition CK06-06</strain>
    </source>
</reference>
<dbReference type="GO" id="GO:0004748">
    <property type="term" value="F:ribonucleoside-diphosphate reductase activity, thioredoxin disulfide as acceptor"/>
    <property type="evidence" value="ECO:0007669"/>
    <property type="project" value="TreeGrafter"/>
</dbReference>